<evidence type="ECO:0000256" key="1">
    <source>
        <dbReference type="ARBA" id="ARBA00010641"/>
    </source>
</evidence>
<dbReference type="InterPro" id="IPR007627">
    <property type="entry name" value="RNA_pol_sigma70_r2"/>
</dbReference>
<evidence type="ECO:0000256" key="4">
    <source>
        <dbReference type="ARBA" id="ARBA00023163"/>
    </source>
</evidence>
<proteinExistence type="inferred from homology"/>
<protein>
    <submittedName>
        <fullName evidence="7">Sigma-70 family RNA polymerase sigma factor</fullName>
    </submittedName>
</protein>
<dbReference type="SUPFAM" id="SSF88946">
    <property type="entry name" value="Sigma2 domain of RNA polymerase sigma factors"/>
    <property type="match status" value="1"/>
</dbReference>
<accession>A0ABV2CS19</accession>
<evidence type="ECO:0000313" key="8">
    <source>
        <dbReference type="Proteomes" id="UP001548590"/>
    </source>
</evidence>
<dbReference type="EMBL" id="JBEWLZ010000007">
    <property type="protein sequence ID" value="MET1490700.1"/>
    <property type="molecule type" value="Genomic_DNA"/>
</dbReference>
<evidence type="ECO:0000259" key="5">
    <source>
        <dbReference type="Pfam" id="PF04542"/>
    </source>
</evidence>
<dbReference type="InterPro" id="IPR013249">
    <property type="entry name" value="RNA_pol_sigma70_r4_t2"/>
</dbReference>
<dbReference type="NCBIfam" id="TIGR02937">
    <property type="entry name" value="sigma70-ECF"/>
    <property type="match status" value="1"/>
</dbReference>
<dbReference type="Gene3D" id="1.10.10.10">
    <property type="entry name" value="Winged helix-like DNA-binding domain superfamily/Winged helix DNA-binding domain"/>
    <property type="match status" value="1"/>
</dbReference>
<sequence length="191" mass="21298">MSNVSGRHRRLVCSTGLSGFTVLERYHRELLSFLTHQVNDRELAADLAQESFLRVLTAQGAGQVVLDMRALLYRTARNLIVDQYRRDTVRRHEALDAVPEAQHPPAPRHLEPEAALASQQVIQAYVAAIEALPPRCREAFVLYVFDELSQAEIARQMSVSVSMVEKHIVRGMLACRQCQRSLAAGAARPGA</sequence>
<keyword evidence="8" id="KW-1185">Reference proteome</keyword>
<name>A0ABV2CS19_9RHOO</name>
<feature type="domain" description="RNA polymerase sigma factor 70 region 4 type 2" evidence="6">
    <location>
        <begin position="123"/>
        <end position="175"/>
    </location>
</feature>
<dbReference type="InterPro" id="IPR039425">
    <property type="entry name" value="RNA_pol_sigma-70-like"/>
</dbReference>
<evidence type="ECO:0000256" key="3">
    <source>
        <dbReference type="ARBA" id="ARBA00023082"/>
    </source>
</evidence>
<comment type="similarity">
    <text evidence="1">Belongs to the sigma-70 factor family. ECF subfamily.</text>
</comment>
<gene>
    <name evidence="7" type="ORF">ABVT11_12760</name>
</gene>
<dbReference type="Pfam" id="PF04542">
    <property type="entry name" value="Sigma70_r2"/>
    <property type="match status" value="1"/>
</dbReference>
<dbReference type="InterPro" id="IPR013324">
    <property type="entry name" value="RNA_pol_sigma_r3/r4-like"/>
</dbReference>
<keyword evidence="2" id="KW-0805">Transcription regulation</keyword>
<organism evidence="7 8">
    <name type="scientific">Uliginosibacterium paludis</name>
    <dbReference type="NCBI Taxonomy" id="1615952"/>
    <lineage>
        <taxon>Bacteria</taxon>
        <taxon>Pseudomonadati</taxon>
        <taxon>Pseudomonadota</taxon>
        <taxon>Betaproteobacteria</taxon>
        <taxon>Rhodocyclales</taxon>
        <taxon>Zoogloeaceae</taxon>
        <taxon>Uliginosibacterium</taxon>
    </lineage>
</organism>
<dbReference type="PANTHER" id="PTHR43133:SF63">
    <property type="entry name" value="RNA POLYMERASE SIGMA FACTOR FECI-RELATED"/>
    <property type="match status" value="1"/>
</dbReference>
<dbReference type="InterPro" id="IPR036388">
    <property type="entry name" value="WH-like_DNA-bd_sf"/>
</dbReference>
<keyword evidence="4" id="KW-0804">Transcription</keyword>
<comment type="caution">
    <text evidence="7">The sequence shown here is derived from an EMBL/GenBank/DDBJ whole genome shotgun (WGS) entry which is preliminary data.</text>
</comment>
<evidence type="ECO:0000313" key="7">
    <source>
        <dbReference type="EMBL" id="MET1490700.1"/>
    </source>
</evidence>
<dbReference type="Gene3D" id="1.10.1740.10">
    <property type="match status" value="1"/>
</dbReference>
<dbReference type="InterPro" id="IPR014284">
    <property type="entry name" value="RNA_pol_sigma-70_dom"/>
</dbReference>
<evidence type="ECO:0000259" key="6">
    <source>
        <dbReference type="Pfam" id="PF08281"/>
    </source>
</evidence>
<dbReference type="SUPFAM" id="SSF88659">
    <property type="entry name" value="Sigma3 and sigma4 domains of RNA polymerase sigma factors"/>
    <property type="match status" value="1"/>
</dbReference>
<reference evidence="7 8" key="1">
    <citation type="submission" date="2024-07" db="EMBL/GenBank/DDBJ databases">
        <title>Uliginosibacterium paludis KCTC:42655.</title>
        <authorList>
            <person name="Kim M.K."/>
        </authorList>
    </citation>
    <scope>NUCLEOTIDE SEQUENCE [LARGE SCALE GENOMIC DNA]</scope>
    <source>
        <strain evidence="7 8">KCTC 42655</strain>
    </source>
</reference>
<dbReference type="Proteomes" id="UP001548590">
    <property type="component" value="Unassembled WGS sequence"/>
</dbReference>
<dbReference type="Pfam" id="PF08281">
    <property type="entry name" value="Sigma70_r4_2"/>
    <property type="match status" value="1"/>
</dbReference>
<dbReference type="RefSeq" id="WP_345926036.1">
    <property type="nucleotide sequence ID" value="NZ_JBDIVF010000002.1"/>
</dbReference>
<keyword evidence="3" id="KW-0731">Sigma factor</keyword>
<evidence type="ECO:0000256" key="2">
    <source>
        <dbReference type="ARBA" id="ARBA00023015"/>
    </source>
</evidence>
<dbReference type="InterPro" id="IPR013325">
    <property type="entry name" value="RNA_pol_sigma_r2"/>
</dbReference>
<feature type="domain" description="RNA polymerase sigma-70 region 2" evidence="5">
    <location>
        <begin position="24"/>
        <end position="87"/>
    </location>
</feature>
<dbReference type="PANTHER" id="PTHR43133">
    <property type="entry name" value="RNA POLYMERASE ECF-TYPE SIGMA FACTO"/>
    <property type="match status" value="1"/>
</dbReference>